<gene>
    <name evidence="7" type="ORF">TL08_25645</name>
</gene>
<dbReference type="InterPro" id="IPR051533">
    <property type="entry name" value="WaaL-like"/>
</dbReference>
<accession>A0AAC9HUR4</accession>
<feature type="transmembrane region" description="Helical" evidence="5">
    <location>
        <begin position="352"/>
        <end position="373"/>
    </location>
</feature>
<protein>
    <submittedName>
        <fullName evidence="7">O-antigen ligase like membrane protein</fullName>
    </submittedName>
</protein>
<dbReference type="GO" id="GO:0016020">
    <property type="term" value="C:membrane"/>
    <property type="evidence" value="ECO:0007669"/>
    <property type="project" value="UniProtKB-SubCell"/>
</dbReference>
<feature type="transmembrane region" description="Helical" evidence="5">
    <location>
        <begin position="140"/>
        <end position="162"/>
    </location>
</feature>
<dbReference type="PANTHER" id="PTHR37422:SF13">
    <property type="entry name" value="LIPOPOLYSACCHARIDE BIOSYNTHESIS PROTEIN PA4999-RELATED"/>
    <property type="match status" value="1"/>
</dbReference>
<sequence length="463" mass="48258">MIIRPRIDVVPPERAGLFVVRPAWVLAAFAAALALPQTAVIAGVGGALTPARLVAGAVLAWWLLARFTGGLGMRTARNRVRGALLLFGLLLALSHAIAAASGFPDELVAASDRQIVLFLLAGGVLLLACDGIDDLAGVRIVLGSLVLGVALSAGIAIVHFGLGIDLRASMLLPGLEMQGLWDADLARGGLLRSMGLANHPIELAGLCVLALPSALYLSWYARHRWLWWCCCVLLVLGALTTISRTALLGIAVVVVLLLPRLGVLRWTALLTALVGLLATAALFWPRLGEVLGRTVLGSPADDSVRARLNDYAYVASRWAEGPIGGQGFGTYVAPPQPYLDNQYLLTLVESGLPGLLGLVGLLGAAVATSIQIARREPSARRGGSTVPPGLEAHPRRGAAGEINAAGWAMAVSTIVGGFCLGTFDALAFPQFLGFLFLLIGVAGALIALREEPTSMTGELTGAR</sequence>
<dbReference type="KEGG" id="ahm:TL08_25645"/>
<dbReference type="AlphaFoldDB" id="A0AAC9HUR4"/>
<keyword evidence="3 5" id="KW-1133">Transmembrane helix</keyword>
<feature type="domain" description="O-antigen ligase-related" evidence="6">
    <location>
        <begin position="230"/>
        <end position="358"/>
    </location>
</feature>
<feature type="transmembrane region" description="Helical" evidence="5">
    <location>
        <begin position="84"/>
        <end position="103"/>
    </location>
</feature>
<keyword evidence="8" id="KW-1185">Reference proteome</keyword>
<evidence type="ECO:0000256" key="3">
    <source>
        <dbReference type="ARBA" id="ARBA00022989"/>
    </source>
</evidence>
<evidence type="ECO:0000256" key="5">
    <source>
        <dbReference type="SAM" id="Phobius"/>
    </source>
</evidence>
<dbReference type="EMBL" id="CP014859">
    <property type="protein sequence ID" value="AOS65902.1"/>
    <property type="molecule type" value="Genomic_DNA"/>
</dbReference>
<keyword evidence="2 5" id="KW-0812">Transmembrane</keyword>
<reference evidence="8" key="1">
    <citation type="submission" date="2016-03" db="EMBL/GenBank/DDBJ databases">
        <title>Complete genome sequence of the type strain Actinoalloteichus hymeniacidonis DSM 45092.</title>
        <authorList>
            <person name="Schaffert L."/>
            <person name="Albersmeier A."/>
            <person name="Winkler A."/>
            <person name="Kalinowski J."/>
            <person name="Zotchev S."/>
            <person name="Ruckert C."/>
        </authorList>
    </citation>
    <scope>NUCLEOTIDE SEQUENCE [LARGE SCALE GENOMIC DNA]</scope>
    <source>
        <strain evidence="8">HPA177(T) (DSM 45092(T))</strain>
    </source>
</reference>
<feature type="transmembrane region" description="Helical" evidence="5">
    <location>
        <begin position="263"/>
        <end position="284"/>
    </location>
</feature>
<dbReference type="InterPro" id="IPR007016">
    <property type="entry name" value="O-antigen_ligase-rel_domated"/>
</dbReference>
<evidence type="ECO:0000256" key="2">
    <source>
        <dbReference type="ARBA" id="ARBA00022692"/>
    </source>
</evidence>
<feature type="transmembrane region" description="Helical" evidence="5">
    <location>
        <begin position="429"/>
        <end position="448"/>
    </location>
</feature>
<proteinExistence type="predicted"/>
<evidence type="ECO:0000313" key="7">
    <source>
        <dbReference type="EMBL" id="AOS65902.1"/>
    </source>
</evidence>
<keyword evidence="4 5" id="KW-0472">Membrane</keyword>
<evidence type="ECO:0000256" key="1">
    <source>
        <dbReference type="ARBA" id="ARBA00004141"/>
    </source>
</evidence>
<comment type="subcellular location">
    <subcellularLocation>
        <location evidence="1">Membrane</location>
        <topology evidence="1">Multi-pass membrane protein</topology>
    </subcellularLocation>
</comment>
<feature type="transmembrane region" description="Helical" evidence="5">
    <location>
        <begin position="15"/>
        <end position="35"/>
    </location>
</feature>
<organism evidence="7 8">
    <name type="scientific">Actinoalloteichus hymeniacidonis</name>
    <dbReference type="NCBI Taxonomy" id="340345"/>
    <lineage>
        <taxon>Bacteria</taxon>
        <taxon>Bacillati</taxon>
        <taxon>Actinomycetota</taxon>
        <taxon>Actinomycetes</taxon>
        <taxon>Pseudonocardiales</taxon>
        <taxon>Pseudonocardiaceae</taxon>
        <taxon>Actinoalloteichus</taxon>
    </lineage>
</organism>
<keyword evidence="7" id="KW-0436">Ligase</keyword>
<dbReference type="PANTHER" id="PTHR37422">
    <property type="entry name" value="TEICHURONIC ACID BIOSYNTHESIS PROTEIN TUAE"/>
    <property type="match status" value="1"/>
</dbReference>
<feature type="transmembrane region" description="Helical" evidence="5">
    <location>
        <begin position="41"/>
        <end position="64"/>
    </location>
</feature>
<dbReference type="RefSeq" id="WP_069852706.1">
    <property type="nucleotide sequence ID" value="NZ_CP014859.1"/>
</dbReference>
<evidence type="ECO:0000259" key="6">
    <source>
        <dbReference type="Pfam" id="PF04932"/>
    </source>
</evidence>
<evidence type="ECO:0000313" key="8">
    <source>
        <dbReference type="Proteomes" id="UP000095210"/>
    </source>
</evidence>
<dbReference type="Pfam" id="PF04932">
    <property type="entry name" value="Wzy_C"/>
    <property type="match status" value="1"/>
</dbReference>
<dbReference type="GO" id="GO:0016874">
    <property type="term" value="F:ligase activity"/>
    <property type="evidence" value="ECO:0007669"/>
    <property type="project" value="UniProtKB-KW"/>
</dbReference>
<feature type="transmembrane region" description="Helical" evidence="5">
    <location>
        <begin position="225"/>
        <end position="258"/>
    </location>
</feature>
<evidence type="ECO:0000256" key="4">
    <source>
        <dbReference type="ARBA" id="ARBA00023136"/>
    </source>
</evidence>
<dbReference type="Proteomes" id="UP000095210">
    <property type="component" value="Chromosome"/>
</dbReference>
<feature type="transmembrane region" description="Helical" evidence="5">
    <location>
        <begin position="115"/>
        <end position="133"/>
    </location>
</feature>
<name>A0AAC9HUR4_9PSEU</name>